<dbReference type="InterPro" id="IPR006674">
    <property type="entry name" value="HD_domain"/>
</dbReference>
<dbReference type="CDD" id="cd00077">
    <property type="entry name" value="HDc"/>
    <property type="match status" value="1"/>
</dbReference>
<evidence type="ECO:0000313" key="7">
    <source>
        <dbReference type="Proteomes" id="UP000184774"/>
    </source>
</evidence>
<evidence type="ECO:0000259" key="3">
    <source>
        <dbReference type="PROSITE" id="PS51831"/>
    </source>
</evidence>
<dbReference type="InterPro" id="IPR052020">
    <property type="entry name" value="Cyclic_di-GMP/3'3'-cGAMP_PDE"/>
</dbReference>
<evidence type="ECO:0000313" key="6">
    <source>
        <dbReference type="EMBL" id="SIO93281.1"/>
    </source>
</evidence>
<feature type="domain" description="HD-GYP" evidence="4">
    <location>
        <begin position="315"/>
        <end position="512"/>
    </location>
</feature>
<keyword evidence="1" id="KW-0597">Phosphoprotein</keyword>
<dbReference type="EMBL" id="CP046268">
    <property type="protein sequence ID" value="QMV15411.1"/>
    <property type="molecule type" value="Genomic_DNA"/>
</dbReference>
<dbReference type="Proteomes" id="UP000515264">
    <property type="component" value="Chromosome 1"/>
</dbReference>
<dbReference type="GO" id="GO:0071111">
    <property type="term" value="F:cyclic-guanylate-specific phosphodiesterase activity"/>
    <property type="evidence" value="ECO:0007669"/>
    <property type="project" value="UniProtKB-EC"/>
</dbReference>
<dbReference type="AlphaFoldDB" id="A0A1N6M1L7"/>
<evidence type="ECO:0000313" key="5">
    <source>
        <dbReference type="EMBL" id="QMV15411.1"/>
    </source>
</evidence>
<keyword evidence="8" id="KW-1185">Reference proteome</keyword>
<dbReference type="SUPFAM" id="SSF109604">
    <property type="entry name" value="HD-domain/PDEase-like"/>
    <property type="match status" value="1"/>
</dbReference>
<dbReference type="Gene3D" id="1.10.3210.10">
    <property type="entry name" value="Hypothetical protein af1432"/>
    <property type="match status" value="1"/>
</dbReference>
<dbReference type="PROSITE" id="PS51832">
    <property type="entry name" value="HD_GYP"/>
    <property type="match status" value="1"/>
</dbReference>
<dbReference type="InterPro" id="IPR003607">
    <property type="entry name" value="HD/PDEase_dom"/>
</dbReference>
<evidence type="ECO:0000259" key="4">
    <source>
        <dbReference type="PROSITE" id="PS51832"/>
    </source>
</evidence>
<dbReference type="PANTHER" id="PTHR45228">
    <property type="entry name" value="CYCLIC DI-GMP PHOSPHODIESTERASE TM_0186-RELATED"/>
    <property type="match status" value="1"/>
</dbReference>
<feature type="domain" description="HD" evidence="3">
    <location>
        <begin position="337"/>
        <end position="461"/>
    </location>
</feature>
<dbReference type="PROSITE" id="PS50110">
    <property type="entry name" value="RESPONSE_REGULATORY"/>
    <property type="match status" value="1"/>
</dbReference>
<evidence type="ECO:0000259" key="2">
    <source>
        <dbReference type="PROSITE" id="PS50110"/>
    </source>
</evidence>
<dbReference type="RefSeq" id="WP_074371870.1">
    <property type="nucleotide sequence ID" value="NZ_AP024907.1"/>
</dbReference>
<name>A0A1N6M1L7_9VIBR</name>
<dbReference type="PANTHER" id="PTHR45228:SF9">
    <property type="entry name" value="3'3'-CGAMP-SPECIFIC PHOSPHODIESTERASE 2"/>
    <property type="match status" value="1"/>
</dbReference>
<feature type="domain" description="Response regulatory" evidence="2">
    <location>
        <begin position="31"/>
        <end position="155"/>
    </location>
</feature>
<sequence>MSEQDMLFDESGKLSQSAQINRCKDSPSSWKILIVDDEDGVHTITKLALNRTQFDGKGLTFFSAYNVAQAKEILSSEDDIAVVLLDVVMETEEAGLAVAEYIRDVQDNHLVRIILRTGQPGTIPEKDIIEQYDINDYREKTELTKRKLHSTVYTAIRSYRDISALENHKLGLEKVIAATANILKHKSVGSFAQGVLEQVSSLLYMKDGTMLSEIEGGLVEKNIDDVQVLAQIGDIATPAFKASISQDNLDVAPGSDQALYYQEDNICHISNTNGVETILNITGKHQFKDVDINLIAMFCNNMAIALDNLRLNDSLRNTQKEIVYAICGLAESRSKETGNHVRRVAYYSRLMAEELGLSPAQCEEIFYAAPLHDIGKISIPDYILNKPDKLNDEERAIMKKHTTVGENCLKGSHQPVMQAGAIIASQHHECWNGLGYPRGLSGTDIHIYGRIVALADVFDALASRRCYKEPWSKKEVVTYIHEHSGEKFDPQLVDIFERRQADFYRILQEYDDSQSYMPAV</sequence>
<dbReference type="Pfam" id="PF13487">
    <property type="entry name" value="HD_5"/>
    <property type="match status" value="1"/>
</dbReference>
<reference evidence="5" key="2">
    <citation type="submission" date="2019-11" db="EMBL/GenBank/DDBJ databases">
        <authorList>
            <person name="January G."/>
            <person name="Bunk B."/>
        </authorList>
    </citation>
    <scope>NUCLEOTIDE SEQUENCE</scope>
    <source>
        <strain evidence="5">3.6</strain>
    </source>
</reference>
<dbReference type="Proteomes" id="UP000184774">
    <property type="component" value="Unassembled WGS sequence"/>
</dbReference>
<evidence type="ECO:0000256" key="1">
    <source>
        <dbReference type="PROSITE-ProRule" id="PRU00169"/>
    </source>
</evidence>
<feature type="modified residue" description="4-aspartylphosphate" evidence="1">
    <location>
        <position position="86"/>
    </location>
</feature>
<dbReference type="SUPFAM" id="SSF52172">
    <property type="entry name" value="CheY-like"/>
    <property type="match status" value="1"/>
</dbReference>
<proteinExistence type="predicted"/>
<reference evidence="5 8" key="3">
    <citation type="journal article" date="2020" name="J. Nat. Prod.">
        <title>Genomics-Metabolomics Profiling Disclosed Marine Vibrio spartinae 3.6 as a Producer of a New Branched Side Chain Prodigiosin.</title>
        <authorList>
            <person name="Vitale G.A."/>
            <person name="Sciarretta M."/>
            <person name="Palma Esposito F."/>
            <person name="January G.G."/>
            <person name="Giaccio M."/>
            <person name="Bunk B."/>
            <person name="Sproer C."/>
            <person name="Bajerski F."/>
            <person name="Power D."/>
            <person name="Festa C."/>
            <person name="Monti M.C."/>
            <person name="D'Auria M.V."/>
            <person name="de Pascale D."/>
        </authorList>
    </citation>
    <scope>NUCLEOTIDE SEQUENCE [LARGE SCALE GENOMIC DNA]</scope>
    <source>
        <strain evidence="5 8">3.6</strain>
    </source>
</reference>
<dbReference type="InterPro" id="IPR021800">
    <property type="entry name" value="DUF3369"/>
</dbReference>
<dbReference type="EC" id="3.1.4.52" evidence="6"/>
<protein>
    <submittedName>
        <fullName evidence="6">Cyclic di-GMP phosphodiesterase response regulator RpfG</fullName>
        <ecNumber evidence="6">3.1.4.52</ecNumber>
    </submittedName>
</protein>
<organism evidence="6 7">
    <name type="scientific">Vibrio spartinae</name>
    <dbReference type="NCBI Taxonomy" id="1918945"/>
    <lineage>
        <taxon>Bacteria</taxon>
        <taxon>Pseudomonadati</taxon>
        <taxon>Pseudomonadota</taxon>
        <taxon>Gammaproteobacteria</taxon>
        <taxon>Vibrionales</taxon>
        <taxon>Vibrionaceae</taxon>
        <taxon>Vibrio</taxon>
    </lineage>
</organism>
<dbReference type="Gene3D" id="3.40.50.2300">
    <property type="match status" value="1"/>
</dbReference>
<keyword evidence="6" id="KW-0378">Hydrolase</keyword>
<dbReference type="PROSITE" id="PS51831">
    <property type="entry name" value="HD"/>
    <property type="match status" value="1"/>
</dbReference>
<dbReference type="EMBL" id="FSSB01000007">
    <property type="protein sequence ID" value="SIO93281.1"/>
    <property type="molecule type" value="Genomic_DNA"/>
</dbReference>
<dbReference type="InterPro" id="IPR011006">
    <property type="entry name" value="CheY-like_superfamily"/>
</dbReference>
<evidence type="ECO:0000313" key="8">
    <source>
        <dbReference type="Proteomes" id="UP000515264"/>
    </source>
</evidence>
<accession>A0A1N6M1L7</accession>
<reference evidence="6 7" key="1">
    <citation type="submission" date="2016-12" db="EMBL/GenBank/DDBJ databases">
        <authorList>
            <person name="Song W.-J."/>
            <person name="Kurnit D.M."/>
        </authorList>
    </citation>
    <scope>NUCLEOTIDE SEQUENCE [LARGE SCALE GENOMIC DNA]</scope>
    <source>
        <strain evidence="6 7">CECT 9026</strain>
    </source>
</reference>
<gene>
    <name evidence="6" type="primary">rpfG_3</name>
    <name evidence="6" type="ORF">VSP9026_00938</name>
    <name evidence="5" type="ORF">Vspart_02713</name>
</gene>
<dbReference type="SMART" id="SM00471">
    <property type="entry name" value="HDc"/>
    <property type="match status" value="1"/>
</dbReference>
<dbReference type="InterPro" id="IPR001789">
    <property type="entry name" value="Sig_transdc_resp-reg_receiver"/>
</dbReference>
<dbReference type="OrthoDB" id="6210373at2"/>
<dbReference type="InterPro" id="IPR037522">
    <property type="entry name" value="HD_GYP_dom"/>
</dbReference>
<dbReference type="GO" id="GO:0000160">
    <property type="term" value="P:phosphorelay signal transduction system"/>
    <property type="evidence" value="ECO:0007669"/>
    <property type="project" value="InterPro"/>
</dbReference>
<dbReference type="Pfam" id="PF11849">
    <property type="entry name" value="DUF3369"/>
    <property type="match status" value="1"/>
</dbReference>